<dbReference type="Gene3D" id="3.40.50.80">
    <property type="entry name" value="Nucleotide-binding domain of ferredoxin-NADP reductase (FNR) module"/>
    <property type="match status" value="1"/>
</dbReference>
<dbReference type="InterPro" id="IPR006058">
    <property type="entry name" value="2Fe2S_fd_BS"/>
</dbReference>
<dbReference type="InterPro" id="IPR039261">
    <property type="entry name" value="FNR_nucleotide-bd"/>
</dbReference>
<dbReference type="GO" id="GO:0016491">
    <property type="term" value="F:oxidoreductase activity"/>
    <property type="evidence" value="ECO:0007669"/>
    <property type="project" value="UniProtKB-KW"/>
</dbReference>
<proteinExistence type="predicted"/>
<evidence type="ECO:0000259" key="7">
    <source>
        <dbReference type="PROSITE" id="PS51085"/>
    </source>
</evidence>
<feature type="domain" description="FAD-binding FR-type" evidence="8">
    <location>
        <begin position="2"/>
        <end position="104"/>
    </location>
</feature>
<dbReference type="InterPro" id="IPR017927">
    <property type="entry name" value="FAD-bd_FR_type"/>
</dbReference>
<keyword evidence="4" id="KW-0560">Oxidoreductase</keyword>
<evidence type="ECO:0000256" key="2">
    <source>
        <dbReference type="ARBA" id="ARBA00022714"/>
    </source>
</evidence>
<evidence type="ECO:0000259" key="8">
    <source>
        <dbReference type="PROSITE" id="PS51384"/>
    </source>
</evidence>
<dbReference type="SUPFAM" id="SSF52343">
    <property type="entry name" value="Ferredoxin reductase-like, C-terminal NADP-linked domain"/>
    <property type="match status" value="1"/>
</dbReference>
<evidence type="ECO:0000256" key="3">
    <source>
        <dbReference type="ARBA" id="ARBA00022723"/>
    </source>
</evidence>
<dbReference type="Gene3D" id="3.10.20.30">
    <property type="match status" value="1"/>
</dbReference>
<keyword evidence="10" id="KW-1185">Reference proteome</keyword>
<dbReference type="SUPFAM" id="SSF54292">
    <property type="entry name" value="2Fe-2S ferredoxin-like"/>
    <property type="match status" value="1"/>
</dbReference>
<dbReference type="InterPro" id="IPR036010">
    <property type="entry name" value="2Fe-2S_ferredoxin-like_sf"/>
</dbReference>
<dbReference type="EMBL" id="CP063362">
    <property type="protein sequence ID" value="QRG08650.1"/>
    <property type="molecule type" value="Genomic_DNA"/>
</dbReference>
<dbReference type="KEGG" id="xdi:EZH22_10380"/>
<dbReference type="RefSeq" id="WP_203195561.1">
    <property type="nucleotide sequence ID" value="NZ_CP063362.1"/>
</dbReference>
<dbReference type="PANTHER" id="PTHR47354:SF1">
    <property type="entry name" value="CARNITINE MONOOXYGENASE REDUCTASE SUBUNIT"/>
    <property type="match status" value="1"/>
</dbReference>
<dbReference type="AlphaFoldDB" id="A0A974SKB3"/>
<dbReference type="PRINTS" id="PR00409">
    <property type="entry name" value="PHDIOXRDTASE"/>
</dbReference>
<evidence type="ECO:0000256" key="4">
    <source>
        <dbReference type="ARBA" id="ARBA00023002"/>
    </source>
</evidence>
<dbReference type="PROSITE" id="PS51085">
    <property type="entry name" value="2FE2S_FER_2"/>
    <property type="match status" value="1"/>
</dbReference>
<dbReference type="PROSITE" id="PS51384">
    <property type="entry name" value="FAD_FR"/>
    <property type="match status" value="1"/>
</dbReference>
<keyword evidence="6" id="KW-0411">Iron-sulfur</keyword>
<dbReference type="Gene3D" id="2.40.30.10">
    <property type="entry name" value="Translation factors"/>
    <property type="match status" value="1"/>
</dbReference>
<evidence type="ECO:0000256" key="1">
    <source>
        <dbReference type="ARBA" id="ARBA00022630"/>
    </source>
</evidence>
<organism evidence="9 10">
    <name type="scientific">Xanthobacter dioxanivorans</name>
    <dbReference type="NCBI Taxonomy" id="2528964"/>
    <lineage>
        <taxon>Bacteria</taxon>
        <taxon>Pseudomonadati</taxon>
        <taxon>Pseudomonadota</taxon>
        <taxon>Alphaproteobacteria</taxon>
        <taxon>Hyphomicrobiales</taxon>
        <taxon>Xanthobacteraceae</taxon>
        <taxon>Xanthobacter</taxon>
    </lineage>
</organism>
<keyword evidence="3" id="KW-0479">Metal-binding</keyword>
<feature type="domain" description="2Fe-2S ferredoxin-type" evidence="7">
    <location>
        <begin position="232"/>
        <end position="317"/>
    </location>
</feature>
<keyword evidence="1" id="KW-0285">Flavoprotein</keyword>
<dbReference type="Proteomes" id="UP000596427">
    <property type="component" value="Chromosome"/>
</dbReference>
<evidence type="ECO:0000256" key="5">
    <source>
        <dbReference type="ARBA" id="ARBA00023004"/>
    </source>
</evidence>
<dbReference type="InterPro" id="IPR017938">
    <property type="entry name" value="Riboflavin_synthase-like_b-brl"/>
</dbReference>
<dbReference type="SUPFAM" id="SSF63380">
    <property type="entry name" value="Riboflavin synthase domain-like"/>
    <property type="match status" value="1"/>
</dbReference>
<dbReference type="InterPro" id="IPR012675">
    <property type="entry name" value="Beta-grasp_dom_sf"/>
</dbReference>
<evidence type="ECO:0000313" key="9">
    <source>
        <dbReference type="EMBL" id="QRG08650.1"/>
    </source>
</evidence>
<dbReference type="InterPro" id="IPR050415">
    <property type="entry name" value="MRET"/>
</dbReference>
<dbReference type="InterPro" id="IPR001041">
    <property type="entry name" value="2Fe-2S_ferredoxin-type"/>
</dbReference>
<gene>
    <name evidence="9" type="ORF">EZH22_10380</name>
</gene>
<dbReference type="PANTHER" id="PTHR47354">
    <property type="entry name" value="NADH OXIDOREDUCTASE HCR"/>
    <property type="match status" value="1"/>
</dbReference>
<accession>A0A974SKB3</accession>
<dbReference type="Pfam" id="PF00111">
    <property type="entry name" value="Fer2"/>
    <property type="match status" value="1"/>
</dbReference>
<evidence type="ECO:0000256" key="6">
    <source>
        <dbReference type="ARBA" id="ARBA00023014"/>
    </source>
</evidence>
<sequence length="317" mass="34125">MTLDLKARVSQMRYESPTVLSLELVPAEPGERFPDYGPGAHIDLELGGTLRRSYSLHALPDGARYAIAVHRAPDSRGGSAFVHDRLRVGDLVAISRPKNNFRLDETAEHTVLIGGGIGVTPLLCMARRLTKIGASWTFHLAARNRSSAALLVDLTALHGAGGTVVAHFDDEAGGFLDLAQVVKSAPADSHFYCCGPIPMMNAFKAATSKVNSRFVHVEYFSAQDEVAREGGFEVVLARQGRSLFIPPGKTILEILVHEKVNVPFACSNGVCGTCETHVLEGTPDHRDSFLTDDEKAGNASMMVCCSGSRTARLVLDL</sequence>
<protein>
    <submittedName>
        <fullName evidence="9">Oxidoreductase</fullName>
    </submittedName>
</protein>
<dbReference type="PROSITE" id="PS00197">
    <property type="entry name" value="2FE2S_FER_1"/>
    <property type="match status" value="1"/>
</dbReference>
<keyword evidence="2" id="KW-0001">2Fe-2S</keyword>
<dbReference type="GO" id="GO:0051537">
    <property type="term" value="F:2 iron, 2 sulfur cluster binding"/>
    <property type="evidence" value="ECO:0007669"/>
    <property type="project" value="UniProtKB-KW"/>
</dbReference>
<dbReference type="GO" id="GO:0046872">
    <property type="term" value="F:metal ion binding"/>
    <property type="evidence" value="ECO:0007669"/>
    <property type="project" value="UniProtKB-KW"/>
</dbReference>
<name>A0A974SKB3_9HYPH</name>
<reference evidence="9 10" key="1">
    <citation type="submission" date="2020-10" db="EMBL/GenBank/DDBJ databases">
        <title>Degradation of 1,4-Dioxane by Xanthobacter sp. YN2, via a Novel Group-2 Soluble Di-Iron Monooxygenase.</title>
        <authorList>
            <person name="Ma F."/>
            <person name="Wang Y."/>
            <person name="Yang J."/>
            <person name="Guo H."/>
            <person name="Su D."/>
            <person name="Yu L."/>
        </authorList>
    </citation>
    <scope>NUCLEOTIDE SEQUENCE [LARGE SCALE GENOMIC DNA]</scope>
    <source>
        <strain evidence="9 10">YN2</strain>
    </source>
</reference>
<evidence type="ECO:0000313" key="10">
    <source>
        <dbReference type="Proteomes" id="UP000596427"/>
    </source>
</evidence>
<dbReference type="CDD" id="cd00207">
    <property type="entry name" value="fer2"/>
    <property type="match status" value="1"/>
</dbReference>
<keyword evidence="5" id="KW-0408">Iron</keyword>
<dbReference type="CDD" id="cd06185">
    <property type="entry name" value="PDR_like"/>
    <property type="match status" value="1"/>
</dbReference>